<dbReference type="NCBIfam" id="NF004051">
    <property type="entry name" value="PRK05571.1"/>
    <property type="match status" value="1"/>
</dbReference>
<evidence type="ECO:0000256" key="1">
    <source>
        <dbReference type="ARBA" id="ARBA00008754"/>
    </source>
</evidence>
<dbReference type="PANTHER" id="PTHR30345">
    <property type="entry name" value="RIBOSE-5-PHOSPHATE ISOMERASE B"/>
    <property type="match status" value="1"/>
</dbReference>
<dbReference type="InterPro" id="IPR003500">
    <property type="entry name" value="RpiB_LacA_LacB"/>
</dbReference>
<gene>
    <name evidence="3" type="ORF">A2834_02005</name>
</gene>
<evidence type="ECO:0000313" key="4">
    <source>
        <dbReference type="Proteomes" id="UP000179251"/>
    </source>
</evidence>
<feature type="binding site" evidence="2">
    <location>
        <position position="148"/>
    </location>
    <ligand>
        <name>D-ribulose 5-phosphate</name>
        <dbReference type="ChEBI" id="CHEBI:58121"/>
    </ligand>
</feature>
<dbReference type="GO" id="GO:0019316">
    <property type="term" value="P:D-allose catabolic process"/>
    <property type="evidence" value="ECO:0007669"/>
    <property type="project" value="TreeGrafter"/>
</dbReference>
<keyword evidence="3" id="KW-0413">Isomerase</keyword>
<feature type="binding site" evidence="2">
    <location>
        <begin position="8"/>
        <end position="9"/>
    </location>
    <ligand>
        <name>D-ribulose 5-phosphate</name>
        <dbReference type="ChEBI" id="CHEBI:58121"/>
    </ligand>
</feature>
<feature type="binding site" evidence="2">
    <location>
        <position position="121"/>
    </location>
    <ligand>
        <name>D-ribulose 5-phosphate</name>
        <dbReference type="ChEBI" id="CHEBI:58121"/>
    </ligand>
</feature>
<dbReference type="InterPro" id="IPR036569">
    <property type="entry name" value="RpiB_LacA_LacB_sf"/>
</dbReference>
<proteinExistence type="inferred from homology"/>
<feature type="binding site" evidence="2">
    <location>
        <position position="144"/>
    </location>
    <ligand>
        <name>D-ribulose 5-phosphate</name>
        <dbReference type="ChEBI" id="CHEBI:58121"/>
    </ligand>
</feature>
<evidence type="ECO:0000313" key="3">
    <source>
        <dbReference type="EMBL" id="OGF62080.1"/>
    </source>
</evidence>
<dbReference type="AlphaFoldDB" id="A0A1F5VFG7"/>
<dbReference type="Proteomes" id="UP000179251">
    <property type="component" value="Unassembled WGS sequence"/>
</dbReference>
<dbReference type="PANTHER" id="PTHR30345:SF0">
    <property type="entry name" value="DNA DAMAGE-REPAIR_TOLERATION PROTEIN DRT102"/>
    <property type="match status" value="1"/>
</dbReference>
<dbReference type="NCBIfam" id="TIGR00689">
    <property type="entry name" value="rpiB_lacA_lacB"/>
    <property type="match status" value="1"/>
</dbReference>
<dbReference type="Pfam" id="PF02502">
    <property type="entry name" value="LacAB_rpiB"/>
    <property type="match status" value="1"/>
</dbReference>
<accession>A0A1F5VFG7</accession>
<feature type="binding site" evidence="2">
    <location>
        <begin position="76"/>
        <end position="80"/>
    </location>
    <ligand>
        <name>D-ribulose 5-phosphate</name>
        <dbReference type="ChEBI" id="CHEBI:58121"/>
    </ligand>
</feature>
<evidence type="ECO:0000256" key="2">
    <source>
        <dbReference type="PIRSR" id="PIRSR005384-2"/>
    </source>
</evidence>
<reference evidence="3 4" key="1">
    <citation type="journal article" date="2016" name="Nat. Commun.">
        <title>Thousands of microbial genomes shed light on interconnected biogeochemical processes in an aquifer system.</title>
        <authorList>
            <person name="Anantharaman K."/>
            <person name="Brown C.T."/>
            <person name="Hug L.A."/>
            <person name="Sharon I."/>
            <person name="Castelle C.J."/>
            <person name="Probst A.J."/>
            <person name="Thomas B.C."/>
            <person name="Singh A."/>
            <person name="Wilkins M.J."/>
            <person name="Karaoz U."/>
            <person name="Brodie E.L."/>
            <person name="Williams K.H."/>
            <person name="Hubbard S.S."/>
            <person name="Banfield J.F."/>
        </authorList>
    </citation>
    <scope>NUCLEOTIDE SEQUENCE [LARGE SCALE GENOMIC DNA]</scope>
</reference>
<dbReference type="STRING" id="1798325.A2834_02005"/>
<feature type="binding site" evidence="2">
    <location>
        <position position="111"/>
    </location>
    <ligand>
        <name>D-ribulose 5-phosphate</name>
        <dbReference type="ChEBI" id="CHEBI:58121"/>
    </ligand>
</feature>
<organism evidence="3 4">
    <name type="scientific">Candidatus Giovannonibacteria bacterium RIFCSPHIGHO2_01_FULL_45_23</name>
    <dbReference type="NCBI Taxonomy" id="1798325"/>
    <lineage>
        <taxon>Bacteria</taxon>
        <taxon>Candidatus Giovannoniibacteriota</taxon>
    </lineage>
</organism>
<dbReference type="SUPFAM" id="SSF89623">
    <property type="entry name" value="Ribose/Galactose isomerase RpiB/AlsB"/>
    <property type="match status" value="1"/>
</dbReference>
<name>A0A1F5VFG7_9BACT</name>
<dbReference type="GO" id="GO:0004751">
    <property type="term" value="F:ribose-5-phosphate isomerase activity"/>
    <property type="evidence" value="ECO:0007669"/>
    <property type="project" value="TreeGrafter"/>
</dbReference>
<dbReference type="GO" id="GO:0009052">
    <property type="term" value="P:pentose-phosphate shunt, non-oxidative branch"/>
    <property type="evidence" value="ECO:0007669"/>
    <property type="project" value="TreeGrafter"/>
</dbReference>
<comment type="caution">
    <text evidence="3">The sequence shown here is derived from an EMBL/GenBank/DDBJ whole genome shotgun (WGS) entry which is preliminary data.</text>
</comment>
<comment type="similarity">
    <text evidence="1">Belongs to the LacAB/RpiB family.</text>
</comment>
<dbReference type="PIRSF" id="PIRSF005384">
    <property type="entry name" value="RpiB_LacA_B"/>
    <property type="match status" value="1"/>
</dbReference>
<protein>
    <submittedName>
        <fullName evidence="3">Ribose-5-phosphate isomerase</fullName>
    </submittedName>
</protein>
<dbReference type="Gene3D" id="3.40.1400.10">
    <property type="entry name" value="Sugar-phosphate isomerase, RpiB/LacA/LacB"/>
    <property type="match status" value="1"/>
</dbReference>
<dbReference type="EMBL" id="MFHD01000023">
    <property type="protein sequence ID" value="OGF62080.1"/>
    <property type="molecule type" value="Genomic_DNA"/>
</dbReference>
<sequence>MKIYIGADHAGYEMKEVLKKYLADLGHQVEDKGAFKYDPEDDYPDFVIPTAQAVANDPKNSRHSTPLGVQGIIIGGSGQGEAMCANRVRGVRSAVYYGGSLEIVELSRKHNNANILSLGARFIDDELAKKAVKLWLETGFDGGRHEQRIAKMDQ</sequence>